<evidence type="ECO:0000313" key="1">
    <source>
        <dbReference type="EMBL" id="NYZ21879.1"/>
    </source>
</evidence>
<accession>A0ABX2TCI0</accession>
<keyword evidence="2" id="KW-1185">Reference proteome</keyword>
<gene>
    <name evidence="1" type="ORF">HND93_19365</name>
</gene>
<sequence>MTNRRILLVFALLLAISVAGAAILVGVALVGDRPWTRERLLQHPDWRGIDQHRFPRE</sequence>
<dbReference type="EMBL" id="JABFDB010000014">
    <property type="protein sequence ID" value="NYZ21879.1"/>
    <property type="molecule type" value="Genomic_DNA"/>
</dbReference>
<protein>
    <submittedName>
        <fullName evidence="1">Uncharacterized protein</fullName>
    </submittedName>
</protein>
<name>A0ABX2TCI0_9PROT</name>
<dbReference type="RefSeq" id="WP_180283654.1">
    <property type="nucleotide sequence ID" value="NZ_JABFDB010000014.1"/>
</dbReference>
<evidence type="ECO:0000313" key="2">
    <source>
        <dbReference type="Proteomes" id="UP000584642"/>
    </source>
</evidence>
<dbReference type="Proteomes" id="UP000584642">
    <property type="component" value="Unassembled WGS sequence"/>
</dbReference>
<comment type="caution">
    <text evidence="1">The sequence shown here is derived from an EMBL/GenBank/DDBJ whole genome shotgun (WGS) entry which is preliminary data.</text>
</comment>
<organism evidence="1 2">
    <name type="scientific">Azospirillum oleiclasticum</name>
    <dbReference type="NCBI Taxonomy" id="2735135"/>
    <lineage>
        <taxon>Bacteria</taxon>
        <taxon>Pseudomonadati</taxon>
        <taxon>Pseudomonadota</taxon>
        <taxon>Alphaproteobacteria</taxon>
        <taxon>Rhodospirillales</taxon>
        <taxon>Azospirillaceae</taxon>
        <taxon>Azospirillum</taxon>
    </lineage>
</organism>
<reference evidence="1 2" key="1">
    <citation type="submission" date="2020-05" db="EMBL/GenBank/DDBJ databases">
        <title>Azospirillum oleiclasticum sp. nov, a nitrogen-fixing and heavy crude oil-emulsifying bacterium isolated from the crude oil of Yumen Oilfield.</title>
        <authorList>
            <person name="Wu D."/>
            <person name="Cai M."/>
            <person name="Zhang X."/>
        </authorList>
    </citation>
    <scope>NUCLEOTIDE SEQUENCE [LARGE SCALE GENOMIC DNA]</scope>
    <source>
        <strain evidence="1 2">ROY-1-1-2</strain>
    </source>
</reference>
<proteinExistence type="predicted"/>